<gene>
    <name evidence="1" type="ORF">LCGC14_1366310</name>
</gene>
<protein>
    <submittedName>
        <fullName evidence="1">Uncharacterized protein</fullName>
    </submittedName>
</protein>
<dbReference type="EMBL" id="LAZR01008587">
    <property type="protein sequence ID" value="KKM77817.1"/>
    <property type="molecule type" value="Genomic_DNA"/>
</dbReference>
<accession>A0A0F9N8S5</accession>
<comment type="caution">
    <text evidence="1">The sequence shown here is derived from an EMBL/GenBank/DDBJ whole genome shotgun (WGS) entry which is preliminary data.</text>
</comment>
<proteinExistence type="predicted"/>
<name>A0A0F9N8S5_9ZZZZ</name>
<dbReference type="AlphaFoldDB" id="A0A0F9N8S5"/>
<reference evidence="1" key="1">
    <citation type="journal article" date="2015" name="Nature">
        <title>Complex archaea that bridge the gap between prokaryotes and eukaryotes.</title>
        <authorList>
            <person name="Spang A."/>
            <person name="Saw J.H."/>
            <person name="Jorgensen S.L."/>
            <person name="Zaremba-Niedzwiedzka K."/>
            <person name="Martijn J."/>
            <person name="Lind A.E."/>
            <person name="van Eijk R."/>
            <person name="Schleper C."/>
            <person name="Guy L."/>
            <person name="Ettema T.J."/>
        </authorList>
    </citation>
    <scope>NUCLEOTIDE SEQUENCE</scope>
</reference>
<organism evidence="1">
    <name type="scientific">marine sediment metagenome</name>
    <dbReference type="NCBI Taxonomy" id="412755"/>
    <lineage>
        <taxon>unclassified sequences</taxon>
        <taxon>metagenomes</taxon>
        <taxon>ecological metagenomes</taxon>
    </lineage>
</organism>
<evidence type="ECO:0000313" key="1">
    <source>
        <dbReference type="EMBL" id="KKM77817.1"/>
    </source>
</evidence>
<sequence length="49" mass="6000">MKHSFSISDLSPEAQKFIYEYIERKNKEDKEKIVYVFLDKDWKSLDLDE</sequence>